<evidence type="ECO:0000256" key="2">
    <source>
        <dbReference type="ARBA" id="ARBA00022443"/>
    </source>
</evidence>
<dbReference type="GO" id="GO:0008017">
    <property type="term" value="F:microtubule binding"/>
    <property type="evidence" value="ECO:0007669"/>
    <property type="project" value="TreeGrafter"/>
</dbReference>
<evidence type="ECO:0000313" key="13">
    <source>
        <dbReference type="Proteomes" id="UP001146793"/>
    </source>
</evidence>
<dbReference type="GO" id="GO:0031982">
    <property type="term" value="C:vesicle"/>
    <property type="evidence" value="ECO:0007669"/>
    <property type="project" value="TreeGrafter"/>
</dbReference>
<keyword evidence="5" id="KW-0206">Cytoskeleton</keyword>
<dbReference type="PANTHER" id="PTHR23065:SF7">
    <property type="entry name" value="NOSTRIN, ISOFORM H"/>
    <property type="match status" value="1"/>
</dbReference>
<comment type="caution">
    <text evidence="12">The sequence shown here is derived from an EMBL/GenBank/DDBJ whole genome shotgun (WGS) entry which is preliminary data.</text>
</comment>
<keyword evidence="2 6" id="KW-0728">SH3 domain</keyword>
<dbReference type="InterPro" id="IPR001452">
    <property type="entry name" value="SH3_domain"/>
</dbReference>
<dbReference type="Pfam" id="PF00018">
    <property type="entry name" value="SH3_1"/>
    <property type="match status" value="2"/>
</dbReference>
<dbReference type="Gene3D" id="1.20.1270.60">
    <property type="entry name" value="Arfaptin homology (AH) domain/BAR domain"/>
    <property type="match status" value="1"/>
</dbReference>
<dbReference type="InterPro" id="IPR036028">
    <property type="entry name" value="SH3-like_dom_sf"/>
</dbReference>
<dbReference type="PROSITE" id="PS51741">
    <property type="entry name" value="F_BAR"/>
    <property type="match status" value="1"/>
</dbReference>
<organism evidence="12 13">
    <name type="scientific">Anaeramoeba flamelloides</name>
    <dbReference type="NCBI Taxonomy" id="1746091"/>
    <lineage>
        <taxon>Eukaryota</taxon>
        <taxon>Metamonada</taxon>
        <taxon>Anaeramoebidae</taxon>
        <taxon>Anaeramoeba</taxon>
    </lineage>
</organism>
<dbReference type="PROSITE" id="PS50002">
    <property type="entry name" value="SH3"/>
    <property type="match status" value="2"/>
</dbReference>
<evidence type="ECO:0000256" key="8">
    <source>
        <dbReference type="SAM" id="Coils"/>
    </source>
</evidence>
<name>A0AAV8ADB5_9EUKA</name>
<keyword evidence="3" id="KW-0963">Cytoplasm</keyword>
<dbReference type="Gene3D" id="2.30.30.40">
    <property type="entry name" value="SH3 Domains"/>
    <property type="match status" value="2"/>
</dbReference>
<dbReference type="SMART" id="SM00326">
    <property type="entry name" value="SH3"/>
    <property type="match status" value="2"/>
</dbReference>
<feature type="coiled-coil region" evidence="8">
    <location>
        <begin position="407"/>
        <end position="441"/>
    </location>
</feature>
<feature type="region of interest" description="Disordered" evidence="9">
    <location>
        <begin position="273"/>
        <end position="344"/>
    </location>
</feature>
<comment type="subcellular location">
    <subcellularLocation>
        <location evidence="1">Cytoplasm</location>
        <location evidence="1">Cytoskeleton</location>
    </subcellularLocation>
</comment>
<evidence type="ECO:0000259" key="11">
    <source>
        <dbReference type="PROSITE" id="PS51741"/>
    </source>
</evidence>
<dbReference type="EMBL" id="JANTQA010000008">
    <property type="protein sequence ID" value="KAJ3452127.1"/>
    <property type="molecule type" value="Genomic_DNA"/>
</dbReference>
<sequence>MSKLLPLSNQLDLVEKRLNQGYQLLEEIKQFLSCQQELTSHHKKKLETIVPTTKEEYNMLDPLMNEIWAGILEHFSSLSTHSEERSKMLGKLFDELEGLTSHYKKKKEELLPCWKQEKQSLTKELTQLEKIKTEYNKQGLKLEESTLDLENYLLSEQPNPKEYNKLSLKRKPIKQKFQTLENEYKKSISSYNKSQTNSQNKINKILHDVEQLEQDRISHLKTMMQNLTNYMLNYNKNNCLAIQQLTKLAETIDTHSILGEMIEKKSSKKPIIDIPEKKIYQAKKSSKNNSKTKSTTTKQKTKSNIQTNPNKETVSNPRSPVSRSESNTKETTNNDNNQNLNTSTTINNKTLTKICKLRAVYSYKATEETELTFNEGDVLTILDKDESGWWSAQLGEETGFVPSTYFEENLESQNNQEKQDVNEQQQEVEMEQQQQTEEENTDTNIGDWVEAEWKFPGDGEGTLTMQVGELFQIIDIYEGWYLASNQNNEEGLIPSTYLKKY</sequence>
<dbReference type="AlphaFoldDB" id="A0AAV8ADB5"/>
<feature type="compositionally biased region" description="Low complexity" evidence="9">
    <location>
        <begin position="329"/>
        <end position="344"/>
    </location>
</feature>
<evidence type="ECO:0000256" key="5">
    <source>
        <dbReference type="ARBA" id="ARBA00023212"/>
    </source>
</evidence>
<dbReference type="SUPFAM" id="SSF50044">
    <property type="entry name" value="SH3-domain"/>
    <property type="match status" value="2"/>
</dbReference>
<feature type="domain" description="F-BAR" evidence="11">
    <location>
        <begin position="1"/>
        <end position="257"/>
    </location>
</feature>
<dbReference type="GO" id="GO:0005737">
    <property type="term" value="C:cytoplasm"/>
    <property type="evidence" value="ECO:0007669"/>
    <property type="project" value="TreeGrafter"/>
</dbReference>
<evidence type="ECO:0000313" key="12">
    <source>
        <dbReference type="EMBL" id="KAJ3452127.1"/>
    </source>
</evidence>
<keyword evidence="4" id="KW-0597">Phosphoprotein</keyword>
<feature type="compositionally biased region" description="Polar residues" evidence="9">
    <location>
        <begin position="305"/>
        <end position="325"/>
    </location>
</feature>
<dbReference type="GO" id="GO:0005886">
    <property type="term" value="C:plasma membrane"/>
    <property type="evidence" value="ECO:0007669"/>
    <property type="project" value="TreeGrafter"/>
</dbReference>
<evidence type="ECO:0000259" key="10">
    <source>
        <dbReference type="PROSITE" id="PS50002"/>
    </source>
</evidence>
<evidence type="ECO:0000256" key="6">
    <source>
        <dbReference type="PROSITE-ProRule" id="PRU00192"/>
    </source>
</evidence>
<dbReference type="PRINTS" id="PR00452">
    <property type="entry name" value="SH3DOMAIN"/>
</dbReference>
<proteinExistence type="predicted"/>
<keyword evidence="7 8" id="KW-0175">Coiled coil</keyword>
<dbReference type="InterPro" id="IPR027267">
    <property type="entry name" value="AH/BAR_dom_sf"/>
</dbReference>
<dbReference type="GO" id="GO:0030041">
    <property type="term" value="P:actin filament polymerization"/>
    <property type="evidence" value="ECO:0007669"/>
    <property type="project" value="TreeGrafter"/>
</dbReference>
<evidence type="ECO:0000256" key="9">
    <source>
        <dbReference type="SAM" id="MobiDB-lite"/>
    </source>
</evidence>
<evidence type="ECO:0000256" key="4">
    <source>
        <dbReference type="ARBA" id="ARBA00022553"/>
    </source>
</evidence>
<dbReference type="GO" id="GO:0016050">
    <property type="term" value="P:vesicle organization"/>
    <property type="evidence" value="ECO:0007669"/>
    <property type="project" value="TreeGrafter"/>
</dbReference>
<feature type="compositionally biased region" description="Low complexity" evidence="9">
    <location>
        <begin position="287"/>
        <end position="304"/>
    </location>
</feature>
<dbReference type="Proteomes" id="UP001146793">
    <property type="component" value="Unassembled WGS sequence"/>
</dbReference>
<dbReference type="PANTHER" id="PTHR23065">
    <property type="entry name" value="PROLINE-SERINE-THREONINE PHOSPHATASE INTERACTING PROTEIN 1"/>
    <property type="match status" value="1"/>
</dbReference>
<gene>
    <name evidence="12" type="ORF">M0812_03891</name>
</gene>
<dbReference type="InterPro" id="IPR031160">
    <property type="entry name" value="F_BAR_dom"/>
</dbReference>
<feature type="domain" description="SH3" evidence="10">
    <location>
        <begin position="352"/>
        <end position="411"/>
    </location>
</feature>
<feature type="coiled-coil region" evidence="8">
    <location>
        <begin position="111"/>
        <end position="138"/>
    </location>
</feature>
<dbReference type="SUPFAM" id="SSF103657">
    <property type="entry name" value="BAR/IMD domain-like"/>
    <property type="match status" value="1"/>
</dbReference>
<evidence type="ECO:0000256" key="1">
    <source>
        <dbReference type="ARBA" id="ARBA00004245"/>
    </source>
</evidence>
<protein>
    <submittedName>
        <fullName evidence="12">Fch and double sh3 domains protein</fullName>
    </submittedName>
</protein>
<accession>A0AAV8ADB5</accession>
<reference evidence="12" key="1">
    <citation type="submission" date="2022-08" db="EMBL/GenBank/DDBJ databases">
        <title>Novel sulphate-reducing endosymbionts in the free-living metamonad Anaeramoeba.</title>
        <authorList>
            <person name="Jerlstrom-Hultqvist J."/>
            <person name="Cepicka I."/>
            <person name="Gallot-Lavallee L."/>
            <person name="Salas-Leiva D."/>
            <person name="Curtis B.A."/>
            <person name="Zahonova K."/>
            <person name="Pipaliya S."/>
            <person name="Dacks J."/>
            <person name="Roger A.J."/>
        </authorList>
    </citation>
    <scope>NUCLEOTIDE SEQUENCE</scope>
    <source>
        <strain evidence="12">Busselton2</strain>
    </source>
</reference>
<evidence type="ECO:0000256" key="3">
    <source>
        <dbReference type="ARBA" id="ARBA00022490"/>
    </source>
</evidence>
<feature type="domain" description="SH3" evidence="10">
    <location>
        <begin position="444"/>
        <end position="501"/>
    </location>
</feature>
<evidence type="ECO:0000256" key="7">
    <source>
        <dbReference type="PROSITE-ProRule" id="PRU01077"/>
    </source>
</evidence>